<dbReference type="AlphaFoldDB" id="A0A7V7TXZ3"/>
<feature type="transmembrane region" description="Helical" evidence="1">
    <location>
        <begin position="299"/>
        <end position="314"/>
    </location>
</feature>
<feature type="transmembrane region" description="Helical" evidence="1">
    <location>
        <begin position="132"/>
        <end position="152"/>
    </location>
</feature>
<accession>A0A7V7TXZ3</accession>
<feature type="transmembrane region" description="Helical" evidence="1">
    <location>
        <begin position="95"/>
        <end position="125"/>
    </location>
</feature>
<dbReference type="Proteomes" id="UP000432089">
    <property type="component" value="Unassembled WGS sequence"/>
</dbReference>
<reference evidence="2 3" key="1">
    <citation type="submission" date="2019-09" db="EMBL/GenBank/DDBJ databases">
        <title>YIM 132180 draft genome.</title>
        <authorList>
            <person name="Zhang K."/>
        </authorList>
    </citation>
    <scope>NUCLEOTIDE SEQUENCE [LARGE SCALE GENOMIC DNA]</scope>
    <source>
        <strain evidence="2 3">YIM 132180</strain>
    </source>
</reference>
<proteinExistence type="predicted"/>
<keyword evidence="3" id="KW-1185">Reference proteome</keyword>
<feature type="transmembrane region" description="Helical" evidence="1">
    <location>
        <begin position="358"/>
        <end position="376"/>
    </location>
</feature>
<dbReference type="EMBL" id="VZDO01000001">
    <property type="protein sequence ID" value="KAB0682635.1"/>
    <property type="molecule type" value="Genomic_DNA"/>
</dbReference>
<organism evidence="2 3">
    <name type="scientific">Plantimonas leprariae</name>
    <dbReference type="NCBI Taxonomy" id="2615207"/>
    <lineage>
        <taxon>Bacteria</taxon>
        <taxon>Pseudomonadati</taxon>
        <taxon>Pseudomonadota</taxon>
        <taxon>Alphaproteobacteria</taxon>
        <taxon>Hyphomicrobiales</taxon>
        <taxon>Aurantimonadaceae</taxon>
        <taxon>Plantimonas</taxon>
    </lineage>
</organism>
<feature type="transmembrane region" description="Helical" evidence="1">
    <location>
        <begin position="189"/>
        <end position="213"/>
    </location>
</feature>
<feature type="transmembrane region" description="Helical" evidence="1">
    <location>
        <begin position="225"/>
        <end position="247"/>
    </location>
</feature>
<feature type="transmembrane region" description="Helical" evidence="1">
    <location>
        <begin position="277"/>
        <end position="294"/>
    </location>
</feature>
<keyword evidence="1" id="KW-0472">Membrane</keyword>
<keyword evidence="1" id="KW-1133">Transmembrane helix</keyword>
<evidence type="ECO:0000313" key="3">
    <source>
        <dbReference type="Proteomes" id="UP000432089"/>
    </source>
</evidence>
<protein>
    <recommendedName>
        <fullName evidence="4">Glycosyltransferase RgtA/B/C/D-like domain-containing protein</fullName>
    </recommendedName>
</protein>
<name>A0A7V7TXZ3_9HYPH</name>
<feature type="transmembrane region" description="Helical" evidence="1">
    <location>
        <begin position="24"/>
        <end position="45"/>
    </location>
</feature>
<evidence type="ECO:0000313" key="2">
    <source>
        <dbReference type="EMBL" id="KAB0682635.1"/>
    </source>
</evidence>
<evidence type="ECO:0008006" key="4">
    <source>
        <dbReference type="Google" id="ProtNLM"/>
    </source>
</evidence>
<keyword evidence="1" id="KW-0812">Transmembrane</keyword>
<evidence type="ECO:0000256" key="1">
    <source>
        <dbReference type="SAM" id="Phobius"/>
    </source>
</evidence>
<gene>
    <name evidence="2" type="ORF">F6X38_00645</name>
</gene>
<comment type="caution">
    <text evidence="2">The sequence shown here is derived from an EMBL/GenBank/DDBJ whole genome shotgun (WGS) entry which is preliminary data.</text>
</comment>
<feature type="transmembrane region" description="Helical" evidence="1">
    <location>
        <begin position="320"/>
        <end position="338"/>
    </location>
</feature>
<sequence>MTAASFEARADERARAMDAVSGRLTAGGGLAAAAVFAAVLALVLVRNDLLADPDTQWHIATAKWAWASGRLPTVDVFSHTFAGRPWIAKEWLAQFALAGVFAAFGWTGVALAAAAAVAGAVAALFAFARSRLGLLVGLLLGLSTFCLLQSQILARPHVFVFPIAVLWTVELGRAAEEGRRPSWWLVPLMLLWANIHATFPLGLAIAGALGCEAIVAAPKSGRRQVLLGCLGFGVAALLACGLTPYGFEPLAIMLRMSGGGNEAVALITEWRRPLLDFRAAIAGALVVAALYAFGRRIRVYLFRALVFALLAYLGCRHERFSGFAAVVGTVLLVGPLAAALDRGERLAALKRRMPRRGWLLAVAAVGMAVSFGSLVVNPPMPRPNIAPRAALAFAEARGLTAGRVYNFYDYGGFLIAKGVQTFIDGRTDQLFLGGFMRRLVELEDGTDPTAFAAFIEAHGATWALTDVKASGFRQLSKATGWRRVYDDGSAAIFERVNVAAPAVAPPG</sequence>
<dbReference type="RefSeq" id="WP_150967607.1">
    <property type="nucleotide sequence ID" value="NZ_VZDO01000001.1"/>
</dbReference>